<dbReference type="AlphaFoldDB" id="A0A839QN33"/>
<dbReference type="InterPro" id="IPR019606">
    <property type="entry name" value="GerMN"/>
</dbReference>
<feature type="domain" description="GerMN" evidence="2">
    <location>
        <begin position="94"/>
        <end position="191"/>
    </location>
</feature>
<reference evidence="3 4" key="1">
    <citation type="submission" date="2020-08" db="EMBL/GenBank/DDBJ databases">
        <title>Sequencing the genomes of 1000 actinobacteria strains.</title>
        <authorList>
            <person name="Klenk H.-P."/>
        </authorList>
    </citation>
    <scope>NUCLEOTIDE SEQUENCE [LARGE SCALE GENOMIC DNA]</scope>
    <source>
        <strain evidence="3 4">DSM 22826</strain>
    </source>
</reference>
<sequence>MRKTTARHRPRFAVMTLVMVLDATVACGSGGSSPLSTMPETVSAHGATASPSAPQALERLSARRLSPVYWLGENDATVYLYREFVNLPDLGDPIAAALGRMLAGKPKDPDYFSLWRPASALGASIDAENVITIDISRDAFATTMDAGLAKRSIAQLVFTATAAAANSGILTGSAAPRVRVLVDGQARFKAFGKLELPDRLARDYSLRAPLWVIDPQEGAVQGKGKVLVNGDGAAFSSGTHWQIQDLGAPAWPVVAGGEVPGVDPKPGDDSFAFEQPLRPGTYRLSVWGLESGRPDKLALDTKDFGID</sequence>
<organism evidence="3 4">
    <name type="scientific">Paeniglutamicibacter cryotolerans</name>
    <dbReference type="NCBI Taxonomy" id="670079"/>
    <lineage>
        <taxon>Bacteria</taxon>
        <taxon>Bacillati</taxon>
        <taxon>Actinomycetota</taxon>
        <taxon>Actinomycetes</taxon>
        <taxon>Micrococcales</taxon>
        <taxon>Micrococcaceae</taxon>
        <taxon>Paeniglutamicibacter</taxon>
    </lineage>
</organism>
<dbReference type="EMBL" id="JACHVS010000002">
    <property type="protein sequence ID" value="MBB2997180.1"/>
    <property type="molecule type" value="Genomic_DNA"/>
</dbReference>
<evidence type="ECO:0000313" key="3">
    <source>
        <dbReference type="EMBL" id="MBB2997180.1"/>
    </source>
</evidence>
<name>A0A839QN33_9MICC</name>
<protein>
    <recommendedName>
        <fullName evidence="2">GerMN domain-containing protein</fullName>
    </recommendedName>
</protein>
<gene>
    <name evidence="3" type="ORF">E9229_003427</name>
</gene>
<evidence type="ECO:0000313" key="4">
    <source>
        <dbReference type="Proteomes" id="UP000523000"/>
    </source>
</evidence>
<evidence type="ECO:0000256" key="1">
    <source>
        <dbReference type="SAM" id="SignalP"/>
    </source>
</evidence>
<dbReference type="RefSeq" id="WP_183512734.1">
    <property type="nucleotide sequence ID" value="NZ_BAABGK010000040.1"/>
</dbReference>
<keyword evidence="4" id="KW-1185">Reference proteome</keyword>
<accession>A0A839QN33</accession>
<keyword evidence="1" id="KW-0732">Signal</keyword>
<dbReference type="SMART" id="SM00909">
    <property type="entry name" value="Germane"/>
    <property type="match status" value="1"/>
</dbReference>
<feature type="signal peptide" evidence="1">
    <location>
        <begin position="1"/>
        <end position="28"/>
    </location>
</feature>
<feature type="chain" id="PRO_5033021920" description="GerMN domain-containing protein" evidence="1">
    <location>
        <begin position="29"/>
        <end position="307"/>
    </location>
</feature>
<comment type="caution">
    <text evidence="3">The sequence shown here is derived from an EMBL/GenBank/DDBJ whole genome shotgun (WGS) entry which is preliminary data.</text>
</comment>
<evidence type="ECO:0000259" key="2">
    <source>
        <dbReference type="SMART" id="SM00909"/>
    </source>
</evidence>
<proteinExistence type="predicted"/>
<dbReference type="Proteomes" id="UP000523000">
    <property type="component" value="Unassembled WGS sequence"/>
</dbReference>